<dbReference type="Pfam" id="PF01399">
    <property type="entry name" value="PCI"/>
    <property type="match status" value="1"/>
</dbReference>
<dbReference type="EMBL" id="JACGCM010001564">
    <property type="protein sequence ID" value="KAF6153439.1"/>
    <property type="molecule type" value="Genomic_DNA"/>
</dbReference>
<dbReference type="InterPro" id="IPR040134">
    <property type="entry name" value="PSMD12/CSN4"/>
</dbReference>
<feature type="domain" description="PCI" evidence="8">
    <location>
        <begin position="192"/>
        <end position="365"/>
    </location>
</feature>
<proteinExistence type="inferred from homology"/>
<gene>
    <name evidence="10" type="ORF">GIB67_003629</name>
    <name evidence="9" type="ORF">GIB67_041034</name>
</gene>
<dbReference type="OrthoDB" id="295656at2759"/>
<comment type="caution">
    <text evidence="10">The sequence shown here is derived from an EMBL/GenBank/DDBJ whole genome shotgun (WGS) entry which is preliminary data.</text>
</comment>
<evidence type="ECO:0000259" key="8">
    <source>
        <dbReference type="PROSITE" id="PS50250"/>
    </source>
</evidence>
<comment type="subcellular location">
    <subcellularLocation>
        <location evidence="2">Cytoplasm</location>
    </subcellularLocation>
    <subcellularLocation>
        <location evidence="1">Nucleus</location>
    </subcellularLocation>
</comment>
<dbReference type="EMBL" id="JACGCM010002307">
    <property type="protein sequence ID" value="KAF6141557.1"/>
    <property type="molecule type" value="Genomic_DNA"/>
</dbReference>
<keyword evidence="7" id="KW-0539">Nucleus</keyword>
<evidence type="ECO:0000256" key="2">
    <source>
        <dbReference type="ARBA" id="ARBA00004496"/>
    </source>
</evidence>
<accession>A0A7J7MET0</accession>
<protein>
    <recommendedName>
        <fullName evidence="4">COP9 signalosome complex subunit 4</fullName>
    </recommendedName>
</protein>
<evidence type="ECO:0000256" key="5">
    <source>
        <dbReference type="ARBA" id="ARBA00022490"/>
    </source>
</evidence>
<keyword evidence="6" id="KW-0736">Signalosome</keyword>
<organism evidence="10 11">
    <name type="scientific">Kingdonia uniflora</name>
    <dbReference type="NCBI Taxonomy" id="39325"/>
    <lineage>
        <taxon>Eukaryota</taxon>
        <taxon>Viridiplantae</taxon>
        <taxon>Streptophyta</taxon>
        <taxon>Embryophyta</taxon>
        <taxon>Tracheophyta</taxon>
        <taxon>Spermatophyta</taxon>
        <taxon>Magnoliopsida</taxon>
        <taxon>Ranunculales</taxon>
        <taxon>Circaeasteraceae</taxon>
        <taxon>Kingdonia</taxon>
    </lineage>
</organism>
<dbReference type="PROSITE" id="PS50250">
    <property type="entry name" value="PCI"/>
    <property type="match status" value="1"/>
</dbReference>
<dbReference type="Proteomes" id="UP000541444">
    <property type="component" value="Unassembled WGS sequence"/>
</dbReference>
<dbReference type="InterPro" id="IPR000717">
    <property type="entry name" value="PCI_dom"/>
</dbReference>
<evidence type="ECO:0000256" key="3">
    <source>
        <dbReference type="ARBA" id="ARBA00010417"/>
    </source>
</evidence>
<keyword evidence="11" id="KW-1185">Reference proteome</keyword>
<dbReference type="FunFam" id="1.10.10.10:FF:000190">
    <property type="entry name" value="COP9 signalosome complex subunit 4"/>
    <property type="match status" value="1"/>
</dbReference>
<dbReference type="InterPro" id="IPR054559">
    <property type="entry name" value="PSMD12-CSN4-like_N"/>
</dbReference>
<dbReference type="GO" id="GO:0008180">
    <property type="term" value="C:COP9 signalosome"/>
    <property type="evidence" value="ECO:0007669"/>
    <property type="project" value="UniProtKB-KW"/>
</dbReference>
<sequence>MESSLASASAIADQRQKIEQYKLILSSVITSSDVNHAKRFIDHMVSDDVPLVVSRQLLQTFAQELGKLEPETQKEVAHYALTQIQARVVSFDEQVLIIREKLAELYESEEEWSRAAQMLSGIDLDSGIRMLDEAYKLSKCVQIARLYLEDDDAVNAEAFINKASFLVSNSQHEVLNLQYKVCYARILDLKRKFLEAALRYYAISQIEKRQIGDELIDEEALEQALTAAVTCTILAAAGPQRSRVLATLYKDERCSKLKIYPILQKVYLERILRKPEIDAFAEELRAHQKALLPDNFTVLDRAMIEHNLLSASKLYTNISFEELGALLGIAPLKAEKIASRMIYEDRMRGSIDQVEAFIHFEDDTEELQQWDQQASLLNLYIFLSWHLIVVARH</sequence>
<evidence type="ECO:0000256" key="1">
    <source>
        <dbReference type="ARBA" id="ARBA00004123"/>
    </source>
</evidence>
<comment type="similarity">
    <text evidence="3">Belongs to the CSN4 family.</text>
</comment>
<evidence type="ECO:0000256" key="7">
    <source>
        <dbReference type="ARBA" id="ARBA00023242"/>
    </source>
</evidence>
<evidence type="ECO:0000313" key="9">
    <source>
        <dbReference type="EMBL" id="KAF6141557.1"/>
    </source>
</evidence>
<keyword evidence="5" id="KW-0963">Cytoplasm</keyword>
<dbReference type="SUPFAM" id="SSF46785">
    <property type="entry name" value="Winged helix' DNA-binding domain"/>
    <property type="match status" value="1"/>
</dbReference>
<evidence type="ECO:0000313" key="11">
    <source>
        <dbReference type="Proteomes" id="UP000541444"/>
    </source>
</evidence>
<evidence type="ECO:0000256" key="4">
    <source>
        <dbReference type="ARBA" id="ARBA00014881"/>
    </source>
</evidence>
<evidence type="ECO:0000313" key="10">
    <source>
        <dbReference type="EMBL" id="KAF6153439.1"/>
    </source>
</evidence>
<name>A0A7J7MET0_9MAGN</name>
<dbReference type="SMART" id="SM00088">
    <property type="entry name" value="PINT"/>
    <property type="match status" value="1"/>
</dbReference>
<dbReference type="Pfam" id="PF22241">
    <property type="entry name" value="PSMD12-CSN4_N"/>
    <property type="match status" value="1"/>
</dbReference>
<reference evidence="10 11" key="1">
    <citation type="journal article" date="2020" name="IScience">
        <title>Genome Sequencing of the Endangered Kingdonia uniflora (Circaeasteraceae, Ranunculales) Reveals Potential Mechanisms of Evolutionary Specialization.</title>
        <authorList>
            <person name="Sun Y."/>
            <person name="Deng T."/>
            <person name="Zhang A."/>
            <person name="Moore M.J."/>
            <person name="Landis J.B."/>
            <person name="Lin N."/>
            <person name="Zhang H."/>
            <person name="Zhang X."/>
            <person name="Huang J."/>
            <person name="Zhang X."/>
            <person name="Sun H."/>
            <person name="Wang H."/>
        </authorList>
    </citation>
    <scope>NUCLEOTIDE SEQUENCE [LARGE SCALE GENOMIC DNA]</scope>
    <source>
        <strain evidence="10">TB1705</strain>
        <tissue evidence="10">Leaf</tissue>
    </source>
</reference>
<evidence type="ECO:0000256" key="6">
    <source>
        <dbReference type="ARBA" id="ARBA00022790"/>
    </source>
</evidence>
<dbReference type="Gene3D" id="1.10.10.10">
    <property type="entry name" value="Winged helix-like DNA-binding domain superfamily/Winged helix DNA-binding domain"/>
    <property type="match status" value="1"/>
</dbReference>
<dbReference type="AlphaFoldDB" id="A0A7J7MET0"/>
<dbReference type="InterPro" id="IPR036388">
    <property type="entry name" value="WH-like_DNA-bd_sf"/>
</dbReference>
<dbReference type="PANTHER" id="PTHR10855:SF2">
    <property type="entry name" value="COP9 SIGNALOSOME COMPLEX SUBUNIT 4"/>
    <property type="match status" value="1"/>
</dbReference>
<dbReference type="InterPro" id="IPR036390">
    <property type="entry name" value="WH_DNA-bd_sf"/>
</dbReference>
<dbReference type="PANTHER" id="PTHR10855">
    <property type="entry name" value="26S PROTEASOME NON-ATPASE REGULATORY SUBUNIT 12/COP9 SIGNALOSOME COMPLEX SUBUNIT 4"/>
    <property type="match status" value="1"/>
</dbReference>
<dbReference type="GO" id="GO:0005829">
    <property type="term" value="C:cytosol"/>
    <property type="evidence" value="ECO:0007669"/>
    <property type="project" value="TreeGrafter"/>
</dbReference>